<dbReference type="InterPro" id="IPR001492">
    <property type="entry name" value="Flagellin"/>
</dbReference>
<dbReference type="InterPro" id="IPR001029">
    <property type="entry name" value="Flagellin_N"/>
</dbReference>
<keyword evidence="3 4" id="KW-0975">Bacterial flagellum</keyword>
<accession>A0ABS9TW65</accession>
<proteinExistence type="inferred from homology"/>
<dbReference type="PANTHER" id="PTHR42792:SF2">
    <property type="entry name" value="FLAGELLIN"/>
    <property type="match status" value="1"/>
</dbReference>
<evidence type="ECO:0000259" key="6">
    <source>
        <dbReference type="Pfam" id="PF00700"/>
    </source>
</evidence>
<evidence type="ECO:0000256" key="3">
    <source>
        <dbReference type="ARBA" id="ARBA00023143"/>
    </source>
</evidence>
<dbReference type="Proteomes" id="UP001202922">
    <property type="component" value="Unassembled WGS sequence"/>
</dbReference>
<keyword evidence="4" id="KW-0964">Secreted</keyword>
<evidence type="ECO:0000256" key="1">
    <source>
        <dbReference type="ARBA" id="ARBA00005709"/>
    </source>
</evidence>
<evidence type="ECO:0000259" key="5">
    <source>
        <dbReference type="Pfam" id="PF00669"/>
    </source>
</evidence>
<dbReference type="Pfam" id="PF00669">
    <property type="entry name" value="Flagellin_N"/>
    <property type="match status" value="1"/>
</dbReference>
<keyword evidence="8" id="KW-1185">Reference proteome</keyword>
<comment type="subcellular location">
    <subcellularLocation>
        <location evidence="4">Secreted</location>
    </subcellularLocation>
    <subcellularLocation>
        <location evidence="4">Bacterial flagellum</location>
    </subcellularLocation>
</comment>
<dbReference type="InterPro" id="IPR042187">
    <property type="entry name" value="Flagellin_C_sub2"/>
</dbReference>
<organism evidence="7 8">
    <name type="scientific">Sinomonas terrae</name>
    <dbReference type="NCBI Taxonomy" id="2908838"/>
    <lineage>
        <taxon>Bacteria</taxon>
        <taxon>Bacillati</taxon>
        <taxon>Actinomycetota</taxon>
        <taxon>Actinomycetes</taxon>
        <taxon>Micrococcales</taxon>
        <taxon>Micrococcaceae</taxon>
        <taxon>Sinomonas</taxon>
    </lineage>
</organism>
<dbReference type="InterPro" id="IPR046358">
    <property type="entry name" value="Flagellin_C"/>
</dbReference>
<evidence type="ECO:0000256" key="4">
    <source>
        <dbReference type="RuleBase" id="RU362073"/>
    </source>
</evidence>
<name>A0ABS9TW65_9MICC</name>
<reference evidence="7 8" key="1">
    <citation type="submission" date="2022-03" db="EMBL/GenBank/DDBJ databases">
        <title>Sinomonas sp. isolated from a soil.</title>
        <authorList>
            <person name="Han J."/>
            <person name="Kim D.-U."/>
        </authorList>
    </citation>
    <scope>NUCLEOTIDE SEQUENCE [LARGE SCALE GENOMIC DNA]</scope>
    <source>
        <strain evidence="7 8">5-5</strain>
    </source>
</reference>
<comment type="caution">
    <text evidence="7">The sequence shown here is derived from an EMBL/GenBank/DDBJ whole genome shotgun (WGS) entry which is preliminary data.</text>
</comment>
<dbReference type="PANTHER" id="PTHR42792">
    <property type="entry name" value="FLAGELLIN"/>
    <property type="match status" value="1"/>
</dbReference>
<evidence type="ECO:0000256" key="2">
    <source>
        <dbReference type="ARBA" id="ARBA00020110"/>
    </source>
</evidence>
<dbReference type="Pfam" id="PF00700">
    <property type="entry name" value="Flagellin_C"/>
    <property type="match status" value="1"/>
</dbReference>
<sequence length="290" mass="29609">MAFTVNTNLMAQQAYLNLNKTSADMASSMAKLSSGLRINTAADDAAGLSISQGLTSQVNGFNVASRNAQDGINVVQTADGALGEVQSILQRMRDLAVQGANDSNNTDSRGAIQKEADALGSELSRISESTNFNGINLLQGGATPGPSQLSFQVGADGNSASQVSVTTANLKSDVASVVTLTGGTVVTSADKFDVSTSAAAQTTIASIDTAIKAVSSDRSNLGASVNRLTHAMNIANTTAQNLNAANSHITDTDMASEMVNYTKDSILSQAGTAMLAQANQSGQGILKLLG</sequence>
<protein>
    <recommendedName>
        <fullName evidence="2 4">Flagellin</fullName>
    </recommendedName>
</protein>
<dbReference type="SUPFAM" id="SSF64518">
    <property type="entry name" value="Phase 1 flagellin"/>
    <property type="match status" value="1"/>
</dbReference>
<keyword evidence="7" id="KW-0969">Cilium</keyword>
<dbReference type="Gene3D" id="6.10.10.10">
    <property type="entry name" value="Flagellar export chaperone, C-terminal domain"/>
    <property type="match status" value="1"/>
</dbReference>
<dbReference type="RefSeq" id="WP_241050287.1">
    <property type="nucleotide sequence ID" value="NZ_JAKZBV010000001.1"/>
</dbReference>
<dbReference type="PRINTS" id="PR00207">
    <property type="entry name" value="FLAGELLIN"/>
</dbReference>
<comment type="function">
    <text evidence="4">Flagellin is the subunit protein which polymerizes to form the filaments of bacterial flagella.</text>
</comment>
<evidence type="ECO:0000313" key="7">
    <source>
        <dbReference type="EMBL" id="MCH6468512.1"/>
    </source>
</evidence>
<feature type="domain" description="Flagellin N-terminal" evidence="5">
    <location>
        <begin position="5"/>
        <end position="141"/>
    </location>
</feature>
<gene>
    <name evidence="7" type="ORF">L0M17_00690</name>
</gene>
<keyword evidence="7" id="KW-0282">Flagellum</keyword>
<dbReference type="EMBL" id="JAKZBV010000001">
    <property type="protein sequence ID" value="MCH6468512.1"/>
    <property type="molecule type" value="Genomic_DNA"/>
</dbReference>
<evidence type="ECO:0000313" key="8">
    <source>
        <dbReference type="Proteomes" id="UP001202922"/>
    </source>
</evidence>
<dbReference type="Gene3D" id="1.20.1330.10">
    <property type="entry name" value="f41 fragment of flagellin, N-terminal domain"/>
    <property type="match status" value="1"/>
</dbReference>
<feature type="domain" description="Flagellin C-terminal" evidence="6">
    <location>
        <begin position="205"/>
        <end position="289"/>
    </location>
</feature>
<comment type="similarity">
    <text evidence="1 4">Belongs to the bacterial flagellin family.</text>
</comment>
<keyword evidence="7" id="KW-0966">Cell projection</keyword>